<name>A0A6J4V8J5_9BACT</name>
<protein>
    <recommendedName>
        <fullName evidence="2">Ribbon-helix-helix protein CopG domain-containing protein</fullName>
    </recommendedName>
</protein>
<sequence length="94" mass="10647">MATGTAARRRAHVVLPQELMDEIDALVGARGRSRFIQETLESEMQRRRRVEAFQRVVGSIADGEIPEWETPESTAAWIDGLRRGWDETSDPAPR</sequence>
<dbReference type="EMBL" id="CADCWF010000257">
    <property type="protein sequence ID" value="CAA9571703.1"/>
    <property type="molecule type" value="Genomic_DNA"/>
</dbReference>
<accession>A0A6J4V8J5</accession>
<evidence type="ECO:0008006" key="2">
    <source>
        <dbReference type="Google" id="ProtNLM"/>
    </source>
</evidence>
<proteinExistence type="predicted"/>
<reference evidence="1" key="1">
    <citation type="submission" date="2020-02" db="EMBL/GenBank/DDBJ databases">
        <authorList>
            <person name="Meier V. D."/>
        </authorList>
    </citation>
    <scope>NUCLEOTIDE SEQUENCE</scope>
    <source>
        <strain evidence="1">AVDCRST_MAG59</strain>
    </source>
</reference>
<evidence type="ECO:0000313" key="1">
    <source>
        <dbReference type="EMBL" id="CAA9571703.1"/>
    </source>
</evidence>
<dbReference type="AlphaFoldDB" id="A0A6J4V8J5"/>
<organism evidence="1">
    <name type="scientific">uncultured Thermomicrobiales bacterium</name>
    <dbReference type="NCBI Taxonomy" id="1645740"/>
    <lineage>
        <taxon>Bacteria</taxon>
        <taxon>Pseudomonadati</taxon>
        <taxon>Thermomicrobiota</taxon>
        <taxon>Thermomicrobia</taxon>
        <taxon>Thermomicrobiales</taxon>
        <taxon>environmental samples</taxon>
    </lineage>
</organism>
<gene>
    <name evidence="1" type="ORF">AVDCRST_MAG59-3602</name>
</gene>